<dbReference type="SUPFAM" id="SSF54637">
    <property type="entry name" value="Thioesterase/thiol ester dehydrase-isomerase"/>
    <property type="match status" value="1"/>
</dbReference>
<proteinExistence type="predicted"/>
<protein>
    <submittedName>
        <fullName evidence="1">Acyl-CoA thioesterase</fullName>
    </submittedName>
</protein>
<keyword evidence="2" id="KW-1185">Reference proteome</keyword>
<accession>A0ABS5YJR8</accession>
<reference evidence="1 2" key="1">
    <citation type="submission" date="2021-06" db="EMBL/GenBank/DDBJ databases">
        <title>Actinoplanes lichenicola sp. nov., and Actinoplanes ovalisporus sp. nov., isolated from lichen in Thailand.</title>
        <authorList>
            <person name="Saeng-In P."/>
            <person name="Kanchanasin P."/>
            <person name="Yuki M."/>
            <person name="Kudo T."/>
            <person name="Ohkuma M."/>
            <person name="Phongsopitanun W."/>
            <person name="Tanasupawat S."/>
        </authorList>
    </citation>
    <scope>NUCLEOTIDE SEQUENCE [LARGE SCALE GENOMIC DNA]</scope>
    <source>
        <strain evidence="1 2">NBRC 110975</strain>
    </source>
</reference>
<evidence type="ECO:0000313" key="2">
    <source>
        <dbReference type="Proteomes" id="UP001519654"/>
    </source>
</evidence>
<dbReference type="Gene3D" id="3.10.129.10">
    <property type="entry name" value="Hotdog Thioesterase"/>
    <property type="match status" value="1"/>
</dbReference>
<dbReference type="RefSeq" id="WP_215785645.1">
    <property type="nucleotide sequence ID" value="NZ_JAHKKG010000003.1"/>
</dbReference>
<dbReference type="CDD" id="cd00586">
    <property type="entry name" value="4HBT"/>
    <property type="match status" value="1"/>
</dbReference>
<dbReference type="Proteomes" id="UP001519654">
    <property type="component" value="Unassembled WGS sequence"/>
</dbReference>
<organism evidence="1 2">
    <name type="scientific">Paractinoplanes bogorensis</name>
    <dbReference type="NCBI Taxonomy" id="1610840"/>
    <lineage>
        <taxon>Bacteria</taxon>
        <taxon>Bacillati</taxon>
        <taxon>Actinomycetota</taxon>
        <taxon>Actinomycetes</taxon>
        <taxon>Micromonosporales</taxon>
        <taxon>Micromonosporaceae</taxon>
        <taxon>Paractinoplanes</taxon>
    </lineage>
</organism>
<evidence type="ECO:0000313" key="1">
    <source>
        <dbReference type="EMBL" id="MBU2663662.1"/>
    </source>
</evidence>
<name>A0ABS5YJR8_9ACTN</name>
<dbReference type="EMBL" id="JAHKKG010000003">
    <property type="protein sequence ID" value="MBU2663662.1"/>
    <property type="molecule type" value="Genomic_DNA"/>
</dbReference>
<sequence length="136" mass="15088">MTFTYHSPVFFDEFDPNGHLHNARFAVHVERAQTALFEQYDGPAAADARAEDLLYVVRELHCEFLAPVHTPGLLAVTLTGRSIGRTSATYEFTCGTGTIYARGHRVIVKVDPATGRPAPWSDWYRTIFAELSGATT</sequence>
<dbReference type="Pfam" id="PF13279">
    <property type="entry name" value="4HBT_2"/>
    <property type="match status" value="1"/>
</dbReference>
<comment type="caution">
    <text evidence="1">The sequence shown here is derived from an EMBL/GenBank/DDBJ whole genome shotgun (WGS) entry which is preliminary data.</text>
</comment>
<dbReference type="InterPro" id="IPR029069">
    <property type="entry name" value="HotDog_dom_sf"/>
</dbReference>
<gene>
    <name evidence="1" type="ORF">KOI35_09100</name>
</gene>